<feature type="non-terminal residue" evidence="1">
    <location>
        <position position="187"/>
    </location>
</feature>
<dbReference type="Proteomes" id="UP000243579">
    <property type="component" value="Unassembled WGS sequence"/>
</dbReference>
<evidence type="ECO:0000313" key="1">
    <source>
        <dbReference type="EMBL" id="OQR81379.1"/>
    </source>
</evidence>
<dbReference type="EMBL" id="JNBR01002778">
    <property type="protein sequence ID" value="OQR81379.1"/>
    <property type="molecule type" value="Genomic_DNA"/>
</dbReference>
<protein>
    <submittedName>
        <fullName evidence="1">Plasma membrane H+-ATPase</fullName>
    </submittedName>
</protein>
<organism evidence="1 2">
    <name type="scientific">Achlya hypogyna</name>
    <name type="common">Oomycete</name>
    <name type="synonym">Protoachlya hypogyna</name>
    <dbReference type="NCBI Taxonomy" id="1202772"/>
    <lineage>
        <taxon>Eukaryota</taxon>
        <taxon>Sar</taxon>
        <taxon>Stramenopiles</taxon>
        <taxon>Oomycota</taxon>
        <taxon>Saprolegniomycetes</taxon>
        <taxon>Saprolegniales</taxon>
        <taxon>Achlyaceae</taxon>
        <taxon>Achlya</taxon>
    </lineage>
</organism>
<accession>A0A1V9Y6P0</accession>
<comment type="caution">
    <text evidence="1">The sequence shown here is derived from an EMBL/GenBank/DDBJ whole genome shotgun (WGS) entry which is preliminary data.</text>
</comment>
<proteinExistence type="predicted"/>
<sequence length="187" mass="20951">MKQVRECSATYSPSECGELDGSVYKNGSAPSYDALTINRNKWIKAYEEDYNEKSKNGKFQDIFEHLKGSHINDLEKEPTAKAVYDQFVMQYTANGTAVQDAKNGTGVSFVGHNYLPLTNGVSYCDFMWGYSNFNTKWTKGSKNIGPGMQKKDGILRSLIYTQVSISGQALIFVTRTAGINTWFFAEK</sequence>
<dbReference type="AlphaFoldDB" id="A0A1V9Y6P0"/>
<gene>
    <name evidence="1" type="ORF">ACHHYP_16483</name>
</gene>
<keyword evidence="2" id="KW-1185">Reference proteome</keyword>
<reference evidence="1 2" key="1">
    <citation type="journal article" date="2014" name="Genome Biol. Evol.">
        <title>The secreted proteins of Achlya hypogyna and Thraustotheca clavata identify the ancestral oomycete secretome and reveal gene acquisitions by horizontal gene transfer.</title>
        <authorList>
            <person name="Misner I."/>
            <person name="Blouin N."/>
            <person name="Leonard G."/>
            <person name="Richards T.A."/>
            <person name="Lane C.E."/>
        </authorList>
    </citation>
    <scope>NUCLEOTIDE SEQUENCE [LARGE SCALE GENOMIC DNA]</scope>
    <source>
        <strain evidence="1 2">ATCC 48635</strain>
    </source>
</reference>
<name>A0A1V9Y6P0_ACHHY</name>
<dbReference type="STRING" id="1202772.A0A1V9Y6P0"/>
<dbReference type="OrthoDB" id="73321at2759"/>
<evidence type="ECO:0000313" key="2">
    <source>
        <dbReference type="Proteomes" id="UP000243579"/>
    </source>
</evidence>